<dbReference type="eggNOG" id="ENOG502T5RY">
    <property type="taxonomic scope" value="Eukaryota"/>
</dbReference>
<reference evidence="1 2" key="1">
    <citation type="submission" date="2013-03" db="EMBL/GenBank/DDBJ databases">
        <title>The Genome Sequence of Phialophora europaea CBS 101466.</title>
        <authorList>
            <consortium name="The Broad Institute Genomics Platform"/>
            <person name="Cuomo C."/>
            <person name="de Hoog S."/>
            <person name="Gorbushina A."/>
            <person name="Walker B."/>
            <person name="Young S.K."/>
            <person name="Zeng Q."/>
            <person name="Gargeya S."/>
            <person name="Fitzgerald M."/>
            <person name="Haas B."/>
            <person name="Abouelleil A."/>
            <person name="Allen A.W."/>
            <person name="Alvarado L."/>
            <person name="Arachchi H.M."/>
            <person name="Berlin A.M."/>
            <person name="Chapman S.B."/>
            <person name="Gainer-Dewar J."/>
            <person name="Goldberg J."/>
            <person name="Griggs A."/>
            <person name="Gujja S."/>
            <person name="Hansen M."/>
            <person name="Howarth C."/>
            <person name="Imamovic A."/>
            <person name="Ireland A."/>
            <person name="Larimer J."/>
            <person name="McCowan C."/>
            <person name="Murphy C."/>
            <person name="Pearson M."/>
            <person name="Poon T.W."/>
            <person name="Priest M."/>
            <person name="Roberts A."/>
            <person name="Saif S."/>
            <person name="Shea T."/>
            <person name="Sisk P."/>
            <person name="Sykes S."/>
            <person name="Wortman J."/>
            <person name="Nusbaum C."/>
            <person name="Birren B."/>
        </authorList>
    </citation>
    <scope>NUCLEOTIDE SEQUENCE [LARGE SCALE GENOMIC DNA]</scope>
    <source>
        <strain evidence="1 2">CBS 101466</strain>
    </source>
</reference>
<dbReference type="VEuPathDB" id="FungiDB:HMPREF1541_10894"/>
<accession>W2S7Y3</accession>
<sequence>MASQTIYIVYSNSTSLWGQLAYGIRRMSASTAGTPCAALELTHGGLNSNERPEWLDSKKKVPIDLKQQHYDEIPDDLKNFIESNRYEYPCVVGKTTDGRFHMLFANSEVTDYAQSPSKFVKTLQTRATQTGMTWK</sequence>
<dbReference type="RefSeq" id="XP_008713785.1">
    <property type="nucleotide sequence ID" value="XM_008715563.1"/>
</dbReference>
<dbReference type="HOGENOM" id="CLU_141731_0_0_1"/>
<dbReference type="InParanoid" id="W2S7Y3"/>
<gene>
    <name evidence="1" type="ORF">HMPREF1541_10894</name>
</gene>
<dbReference type="EMBL" id="KB822716">
    <property type="protein sequence ID" value="ETN44029.1"/>
    <property type="molecule type" value="Genomic_DNA"/>
</dbReference>
<proteinExistence type="predicted"/>
<dbReference type="GeneID" id="19978233"/>
<organism evidence="1 2">
    <name type="scientific">Cyphellophora europaea (strain CBS 101466)</name>
    <name type="common">Phialophora europaea</name>
    <dbReference type="NCBI Taxonomy" id="1220924"/>
    <lineage>
        <taxon>Eukaryota</taxon>
        <taxon>Fungi</taxon>
        <taxon>Dikarya</taxon>
        <taxon>Ascomycota</taxon>
        <taxon>Pezizomycotina</taxon>
        <taxon>Eurotiomycetes</taxon>
        <taxon>Chaetothyriomycetidae</taxon>
        <taxon>Chaetothyriales</taxon>
        <taxon>Cyphellophoraceae</taxon>
        <taxon>Cyphellophora</taxon>
    </lineage>
</organism>
<dbReference type="Proteomes" id="UP000030752">
    <property type="component" value="Unassembled WGS sequence"/>
</dbReference>
<dbReference type="OrthoDB" id="4269at2759"/>
<evidence type="ECO:0000313" key="2">
    <source>
        <dbReference type="Proteomes" id="UP000030752"/>
    </source>
</evidence>
<keyword evidence="2" id="KW-1185">Reference proteome</keyword>
<protein>
    <submittedName>
        <fullName evidence="1">Uncharacterized protein</fullName>
    </submittedName>
</protein>
<dbReference type="AlphaFoldDB" id="W2S7Y3"/>
<name>W2S7Y3_CYPE1</name>
<evidence type="ECO:0000313" key="1">
    <source>
        <dbReference type="EMBL" id="ETN44029.1"/>
    </source>
</evidence>